<evidence type="ECO:0000259" key="3">
    <source>
        <dbReference type="Pfam" id="PF13205"/>
    </source>
</evidence>
<dbReference type="Pfam" id="PF13205">
    <property type="entry name" value="Big_5"/>
    <property type="match status" value="2"/>
</dbReference>
<feature type="domain" description="DUF4082" evidence="4">
    <location>
        <begin position="944"/>
        <end position="1089"/>
    </location>
</feature>
<dbReference type="Pfam" id="PF20254">
    <property type="entry name" value="DMFA2_C"/>
    <property type="match status" value="1"/>
</dbReference>
<feature type="domain" description="N,N-dimethylformamidase beta subunit-like C-terminal" evidence="5">
    <location>
        <begin position="99"/>
        <end position="521"/>
    </location>
</feature>
<dbReference type="Gene3D" id="2.60.40.650">
    <property type="match status" value="1"/>
</dbReference>
<dbReference type="InterPro" id="IPR025141">
    <property type="entry name" value="DUF4082"/>
</dbReference>
<dbReference type="EMBL" id="JAGGMS010000001">
    <property type="protein sequence ID" value="MBP2180334.1"/>
    <property type="molecule type" value="Genomic_DNA"/>
</dbReference>
<evidence type="ECO:0000259" key="5">
    <source>
        <dbReference type="Pfam" id="PF20254"/>
    </source>
</evidence>
<dbReference type="Pfam" id="PF17957">
    <property type="entry name" value="Big_7"/>
    <property type="match status" value="1"/>
</dbReference>
<feature type="domain" description="SbsA Ig-like" evidence="3">
    <location>
        <begin position="1100"/>
        <end position="1200"/>
    </location>
</feature>
<comment type="caution">
    <text evidence="6">The sequence shown here is derived from an EMBL/GenBank/DDBJ whole genome shotgun (WGS) entry which is preliminary data.</text>
</comment>
<protein>
    <submittedName>
        <fullName evidence="6">Methionine-rich copper-binding protein CopC</fullName>
    </submittedName>
</protein>
<reference evidence="6 7" key="1">
    <citation type="submission" date="2021-03" db="EMBL/GenBank/DDBJ databases">
        <title>Sequencing the genomes of 1000 actinobacteria strains.</title>
        <authorList>
            <person name="Klenk H.-P."/>
        </authorList>
    </citation>
    <scope>NUCLEOTIDE SEQUENCE [LARGE SCALE GENOMIC DNA]</scope>
    <source>
        <strain evidence="6 7">DSM 45510</strain>
    </source>
</reference>
<dbReference type="InterPro" id="IPR014756">
    <property type="entry name" value="Ig_E-set"/>
</dbReference>
<dbReference type="SUPFAM" id="SSF81296">
    <property type="entry name" value="E set domains"/>
    <property type="match status" value="1"/>
</dbReference>
<organism evidence="6 7">
    <name type="scientific">Amycolatopsis magusensis</name>
    <dbReference type="NCBI Taxonomy" id="882444"/>
    <lineage>
        <taxon>Bacteria</taxon>
        <taxon>Bacillati</taxon>
        <taxon>Actinomycetota</taxon>
        <taxon>Actinomycetes</taxon>
        <taxon>Pseudonocardiales</taxon>
        <taxon>Pseudonocardiaceae</taxon>
        <taxon>Amycolatopsis</taxon>
    </lineage>
</organism>
<evidence type="ECO:0000313" key="6">
    <source>
        <dbReference type="EMBL" id="MBP2180334.1"/>
    </source>
</evidence>
<feature type="domain" description="DUF4082" evidence="4">
    <location>
        <begin position="1215"/>
        <end position="1359"/>
    </location>
</feature>
<feature type="compositionally biased region" description="Pro residues" evidence="2">
    <location>
        <begin position="231"/>
        <end position="240"/>
    </location>
</feature>
<evidence type="ECO:0000259" key="4">
    <source>
        <dbReference type="Pfam" id="PF13313"/>
    </source>
</evidence>
<gene>
    <name evidence="6" type="ORF">JOM49_001860</name>
</gene>
<dbReference type="Proteomes" id="UP000741013">
    <property type="component" value="Unassembled WGS sequence"/>
</dbReference>
<proteinExistence type="predicted"/>
<sequence length="1367" mass="144597">MHAHSSQGERKRGRPLLLAVVLFVLTGGLVVVPVPFGGVPQAHAACANKIACENEVAGTDDWQVSNFDDTISGFTTDISATPGSTVTFKVKTSAPGYSVTIYRLGYYQGKGARYMGTASRNSVQSQPACLTDATGLLDCGNWAPSVTWTVPANATSGLYYAVLRRSNLTPEELASNPPENEVAFVVRDDASTSKVLFQTSDSTWQAYNTYGNGPNRAGNSMYFTTYSEPGPGQPANPTGPGPQGSAYKVSYNRPLYGQGDENFIFNAEYPMLKFMERNGYDMSYTTDVDSARRGHLIRNHKVFMAVGHDEYWSKEQRSNVEAARDAGVHLAFLTGNEVFWKTRWEPSIAGTPTDWRTVVCYKETKHDGKIDPHPDWTGTWRDARYSPPSDGGKPENALLGNIFTVNGKREDALTVPSAYGKMRLWRNTAVAQKPAGDVYTFKPGTLGYEWNSVEDNGFTPPGTAQLSRTTVTMDGFWVLQNEGDEYGSGTKTHALTLYRHPSGSLVFGAGTVQWAWGLDNEHAFGEHDQTADPAIQQATVNLMADMGVQPTTLMPGLVQATASADATAPVVAITSAPPTTVGTDYTVSGTVTDAAGKVAGVEVSVDDGATWHPGLWTAGTTNWQYKFTPATSGTPTVKVRAVDDSANLSAPVSRVITVNMRTCPCSIWTPQMTPVNPAANDAGSIEVGVKWRASADGYVRGIKFYKGPGNTGTHTGSLWTKDGQLLGTGTFTNETTTGWQTLTLPTSVPVTAGVTYVASYYAPNGRYSADNFTFTGNGVSLDPLTALKSGVEGTNGVFKGGGPGFPQTSYQDTNYWVDVVWALDPGPDTRAPMLLSTAPLAGETSVKTASPPVSVTFDENVAPSTVQVTLTYPGGSEPGTVSTVGGKVTFTPQLALDAGTVYTATVRASDASGNAAQQVQWQFTTGSPRPAACPCTVWDDFTHPANKADPNDSSPVELGTKVRFDGKGNVLGVRFYKGPGNTGTHTGTLWNSAGQPLRSGTFVNESAVGWQTLVFSSPVQVQANTTYVVSYYAPNGHYAGDNAYFRDAGADYNGIRALGEGVDGGNGVYRYGSGGGFPQNSWGSTNYWVDVVFQNGLNGDTTPPAVTGRSPASAATSVPLTSAVSATFNEPIDLSSVQFTLQDPGLAKLTGTAALSADQKTVTWTPSARLAPGTTYTANLKVADANGNAMPTPTTWSFTTTTTPICPCSLFSAATVPTVPAENDSGSYELGVRFSSSVPGTVTGVKFYKGTGNTGTHTGSLWTAAGQLVASGTFVNETATGWQTLLFATPVSIQAGESYIASYTAPNGHYSSDGSYFERTAVTSTPLTAGATGGDTPNGVYHAGPGFPQSSFRGANYWVDVVWQPAP</sequence>
<dbReference type="Gene3D" id="2.60.40.1220">
    <property type="match status" value="2"/>
</dbReference>
<dbReference type="RefSeq" id="WP_209663920.1">
    <property type="nucleotide sequence ID" value="NZ_JAGGMS010000001.1"/>
</dbReference>
<dbReference type="Pfam" id="PF13313">
    <property type="entry name" value="DUF4082"/>
    <property type="match status" value="3"/>
</dbReference>
<name>A0ABS4PLM0_9PSEU</name>
<dbReference type="InterPro" id="IPR014755">
    <property type="entry name" value="Cu-Rt/internalin_Ig-like"/>
</dbReference>
<evidence type="ECO:0000313" key="7">
    <source>
        <dbReference type="Proteomes" id="UP000741013"/>
    </source>
</evidence>
<feature type="domain" description="DUF4082" evidence="4">
    <location>
        <begin position="673"/>
        <end position="817"/>
    </location>
</feature>
<dbReference type="InterPro" id="IPR046540">
    <property type="entry name" value="DMFA2_C"/>
</dbReference>
<dbReference type="InterPro" id="IPR032812">
    <property type="entry name" value="SbsA_Ig"/>
</dbReference>
<evidence type="ECO:0000256" key="2">
    <source>
        <dbReference type="SAM" id="MobiDB-lite"/>
    </source>
</evidence>
<evidence type="ECO:0000256" key="1">
    <source>
        <dbReference type="ARBA" id="ARBA00022729"/>
    </source>
</evidence>
<feature type="domain" description="SbsA Ig-like" evidence="3">
    <location>
        <begin position="828"/>
        <end position="925"/>
    </location>
</feature>
<keyword evidence="1" id="KW-0732">Signal</keyword>
<accession>A0ABS4PLM0</accession>
<feature type="region of interest" description="Disordered" evidence="2">
    <location>
        <begin position="226"/>
        <end position="246"/>
    </location>
</feature>
<keyword evidence="7" id="KW-1185">Reference proteome</keyword>